<dbReference type="SUPFAM" id="SSF109998">
    <property type="entry name" value="Triger factor/SurA peptide-binding domain-like"/>
    <property type="match status" value="1"/>
</dbReference>
<dbReference type="InterPro" id="IPR027304">
    <property type="entry name" value="Trigger_fact/SurA_dom_sf"/>
</dbReference>
<dbReference type="Pfam" id="PF13145">
    <property type="entry name" value="Rotamase_2"/>
    <property type="match status" value="1"/>
</dbReference>
<keyword evidence="2" id="KW-0812">Transmembrane</keyword>
<evidence type="ECO:0000256" key="2">
    <source>
        <dbReference type="SAM" id="Phobius"/>
    </source>
</evidence>
<dbReference type="RefSeq" id="WP_232184782.1">
    <property type="nucleotide sequence ID" value="NZ_JAIOAP010000003.1"/>
</dbReference>
<dbReference type="PROSITE" id="PS50198">
    <property type="entry name" value="PPIC_PPIASE_2"/>
    <property type="match status" value="1"/>
</dbReference>
<feature type="domain" description="PpiC" evidence="3">
    <location>
        <begin position="169"/>
        <end position="259"/>
    </location>
</feature>
<dbReference type="EMBL" id="JASKHM010000013">
    <property type="protein sequence ID" value="MEQ4485009.1"/>
    <property type="molecule type" value="Genomic_DNA"/>
</dbReference>
<gene>
    <name evidence="4" type="ORF">QJS35_21715</name>
</gene>
<protein>
    <submittedName>
        <fullName evidence="4">Peptidyl-prolyl cis-trans isomerase</fullName>
    </submittedName>
</protein>
<dbReference type="InterPro" id="IPR050245">
    <property type="entry name" value="PrsA_foldase"/>
</dbReference>
<evidence type="ECO:0000313" key="5">
    <source>
        <dbReference type="Proteomes" id="UP001493487"/>
    </source>
</evidence>
<dbReference type="Proteomes" id="UP001493487">
    <property type="component" value="Unassembled WGS sequence"/>
</dbReference>
<dbReference type="InterPro" id="IPR046357">
    <property type="entry name" value="PPIase_dom_sf"/>
</dbReference>
<dbReference type="PANTHER" id="PTHR47245:SF2">
    <property type="entry name" value="PEPTIDYL-PROLYL CIS-TRANS ISOMERASE HP_0175-RELATED"/>
    <property type="match status" value="1"/>
</dbReference>
<keyword evidence="2" id="KW-0472">Membrane</keyword>
<dbReference type="Gene3D" id="3.10.50.40">
    <property type="match status" value="1"/>
</dbReference>
<accession>A0ABV1KY11</accession>
<dbReference type="Pfam" id="PF13624">
    <property type="entry name" value="SurA_N_3"/>
    <property type="match status" value="1"/>
</dbReference>
<evidence type="ECO:0000259" key="3">
    <source>
        <dbReference type="PROSITE" id="PS50198"/>
    </source>
</evidence>
<feature type="transmembrane region" description="Helical" evidence="2">
    <location>
        <begin position="16"/>
        <end position="34"/>
    </location>
</feature>
<dbReference type="InterPro" id="IPR000297">
    <property type="entry name" value="PPIase_PpiC"/>
</dbReference>
<evidence type="ECO:0000256" key="1">
    <source>
        <dbReference type="PROSITE-ProRule" id="PRU00278"/>
    </source>
</evidence>
<reference evidence="4 5" key="1">
    <citation type="journal article" date="2023" name="Genome Announc.">
        <title>Pan-Genome Analyses of the Genus Cohnella and Proposal of the Novel Species Cohnella silvisoli sp. nov., Isolated from Forest Soil.</title>
        <authorList>
            <person name="Wang C."/>
            <person name="Mao L."/>
            <person name="Bao G."/>
            <person name="Zhu H."/>
        </authorList>
    </citation>
    <scope>NUCLEOTIDE SEQUENCE [LARGE SCALE GENOMIC DNA]</scope>
    <source>
        <strain evidence="4 5">NL03-T5-1</strain>
    </source>
</reference>
<keyword evidence="1 4" id="KW-0413">Isomerase</keyword>
<organism evidence="4 5">
    <name type="scientific">Cohnella silvisoli</name>
    <dbReference type="NCBI Taxonomy" id="2873699"/>
    <lineage>
        <taxon>Bacteria</taxon>
        <taxon>Bacillati</taxon>
        <taxon>Bacillota</taxon>
        <taxon>Bacilli</taxon>
        <taxon>Bacillales</taxon>
        <taxon>Paenibacillaceae</taxon>
        <taxon>Cohnella</taxon>
    </lineage>
</organism>
<dbReference type="Gene3D" id="1.10.4030.10">
    <property type="entry name" value="Porin chaperone SurA, peptide-binding domain"/>
    <property type="match status" value="1"/>
</dbReference>
<dbReference type="GO" id="GO:0016853">
    <property type="term" value="F:isomerase activity"/>
    <property type="evidence" value="ECO:0007669"/>
    <property type="project" value="UniProtKB-KW"/>
</dbReference>
<name>A0ABV1KY11_9BACL</name>
<dbReference type="PANTHER" id="PTHR47245">
    <property type="entry name" value="PEPTIDYLPROLYL ISOMERASE"/>
    <property type="match status" value="1"/>
</dbReference>
<evidence type="ECO:0000313" key="4">
    <source>
        <dbReference type="EMBL" id="MEQ4485009.1"/>
    </source>
</evidence>
<dbReference type="SUPFAM" id="SSF54534">
    <property type="entry name" value="FKBP-like"/>
    <property type="match status" value="1"/>
</dbReference>
<sequence>MSKSKPLSKPLSQNRLWIFISVLLAIILVIYVILYPPGRKSGSDTTTLASVNGISISKGNLYDALLATGGQQTMATLINNELIRQAAEKQGVVITDADVEKEMESVRQNFGTDEEFQQALTMYGMSLDSLKKEMATQAQLRKLLMPQVKITDADIKKYYDDNLETLKTPEKVKASHIAVATKAEAETILTELKNGADFAAKAKEKSTDTATKDKGGELEPFAKADKEEAISNAVFALKNGELSGVVEAKDGFHIYKLTERHAAITPTLDEKKDEIREKLTTEQIATLSKTWMEQQKSSAKIVNSLTPVS</sequence>
<keyword evidence="1" id="KW-0697">Rotamase</keyword>
<keyword evidence="2" id="KW-1133">Transmembrane helix</keyword>
<comment type="caution">
    <text evidence="4">The sequence shown here is derived from an EMBL/GenBank/DDBJ whole genome shotgun (WGS) entry which is preliminary data.</text>
</comment>
<keyword evidence="5" id="KW-1185">Reference proteome</keyword>
<proteinExistence type="predicted"/>